<dbReference type="PANTHER" id="PTHR42905:SF5">
    <property type="entry name" value="CARBOXYVINYL-CARBOXYPHOSPHONATE PHOSPHORYLMUTASE, CHLOROPLASTIC"/>
    <property type="match status" value="1"/>
</dbReference>
<name>A0A3M6QVZ0_9BURK</name>
<dbReference type="Pfam" id="PF13714">
    <property type="entry name" value="PEP_mutase"/>
    <property type="match status" value="1"/>
</dbReference>
<dbReference type="CDD" id="cd00377">
    <property type="entry name" value="ICL_PEPM"/>
    <property type="match status" value="1"/>
</dbReference>
<dbReference type="GO" id="GO:0016833">
    <property type="term" value="F:oxo-acid-lyase activity"/>
    <property type="evidence" value="ECO:0007669"/>
    <property type="project" value="UniProtKB-ARBA"/>
</dbReference>
<dbReference type="InterPro" id="IPR039556">
    <property type="entry name" value="ICL/PEPM"/>
</dbReference>
<accession>A0A3M6QVZ0</accession>
<dbReference type="AlphaFoldDB" id="A0A3M6QVZ0"/>
<dbReference type="Gene3D" id="3.20.20.60">
    <property type="entry name" value="Phosphoenolpyruvate-binding domains"/>
    <property type="match status" value="1"/>
</dbReference>
<proteinExistence type="predicted"/>
<sequence length="295" mass="32363">MQMRKDDGDMRLREKLNSGKIMVAPGIYDFISLKIADQLNFDCLYMSGYGTVASYLGLPDAGLATYTDMLNRVRAFCESSSTPIICDGDTGYGGLLNVFNTVEGYIKAGAAGIQLEDQDFPKKCGHTKGRRLISSKDMEAKIKVAVDARADSDDFLIVARTDARSSEGLDEALRRAENYLAAGADVLFVESPESEDELRIIGETLKAPLIVNIVEGGRTPQPSLSDLEKMGFSLAIHPCLGFLSAGKALRDAFSYLKHVGDSIDYREIDGFEDFNKLIGFQKVWDFDEKYAGLDG</sequence>
<dbReference type="PANTHER" id="PTHR42905">
    <property type="entry name" value="PHOSPHOENOLPYRUVATE CARBOXYLASE"/>
    <property type="match status" value="1"/>
</dbReference>
<evidence type="ECO:0000313" key="2">
    <source>
        <dbReference type="Proteomes" id="UP000275180"/>
    </source>
</evidence>
<gene>
    <name evidence="1" type="ORF">EBQ34_14850</name>
</gene>
<comment type="caution">
    <text evidence="1">The sequence shown here is derived from an EMBL/GenBank/DDBJ whole genome shotgun (WGS) entry which is preliminary data.</text>
</comment>
<dbReference type="InterPro" id="IPR015813">
    <property type="entry name" value="Pyrv/PenolPyrv_kinase-like_dom"/>
</dbReference>
<protein>
    <submittedName>
        <fullName evidence="1">Carboxyvinyl-carboxyphosphonate phosphorylmutase</fullName>
    </submittedName>
</protein>
<organism evidence="1 2">
    <name type="scientific">Vandammella animalimorsus</name>
    <dbReference type="NCBI Taxonomy" id="2029117"/>
    <lineage>
        <taxon>Bacteria</taxon>
        <taxon>Pseudomonadati</taxon>
        <taxon>Pseudomonadota</taxon>
        <taxon>Betaproteobacteria</taxon>
        <taxon>Burkholderiales</taxon>
        <taxon>Comamonadaceae</taxon>
        <taxon>Vandammella</taxon>
    </lineage>
</organism>
<evidence type="ECO:0000313" key="1">
    <source>
        <dbReference type="EMBL" id="RMX07153.1"/>
    </source>
</evidence>
<dbReference type="OrthoDB" id="9771433at2"/>
<dbReference type="Proteomes" id="UP000275180">
    <property type="component" value="Unassembled WGS sequence"/>
</dbReference>
<reference evidence="1 2" key="1">
    <citation type="submission" date="2018-10" db="EMBL/GenBank/DDBJ databases">
        <title>Comamonadaceae CDC group NO-1 genome sequencing and assembly.</title>
        <authorList>
            <person name="Bernier A.-M."/>
            <person name="Bernard K."/>
        </authorList>
    </citation>
    <scope>NUCLEOTIDE SEQUENCE [LARGE SCALE GENOMIC DNA]</scope>
    <source>
        <strain evidence="1 2">NML180582</strain>
    </source>
</reference>
<dbReference type="InterPro" id="IPR040442">
    <property type="entry name" value="Pyrv_kinase-like_dom_sf"/>
</dbReference>
<dbReference type="EMBL" id="RDQJ01000053">
    <property type="protein sequence ID" value="RMX07153.1"/>
    <property type="molecule type" value="Genomic_DNA"/>
</dbReference>
<dbReference type="SUPFAM" id="SSF51621">
    <property type="entry name" value="Phosphoenolpyruvate/pyruvate domain"/>
    <property type="match status" value="1"/>
</dbReference>